<evidence type="ECO:0000313" key="2">
    <source>
        <dbReference type="Proteomes" id="UP000054928"/>
    </source>
</evidence>
<dbReference type="EMBL" id="CCYD01003090">
    <property type="protein sequence ID" value="CEG49613.1"/>
    <property type="molecule type" value="Genomic_DNA"/>
</dbReference>
<keyword evidence="2" id="KW-1185">Reference proteome</keyword>
<accession>A0A0P1B4A6</accession>
<protein>
    <submittedName>
        <fullName evidence="1">Uncharacterized protein</fullName>
    </submittedName>
</protein>
<dbReference type="AlphaFoldDB" id="A0A0P1B4A6"/>
<evidence type="ECO:0000313" key="1">
    <source>
        <dbReference type="EMBL" id="CEG49613.1"/>
    </source>
</evidence>
<dbReference type="Proteomes" id="UP000054928">
    <property type="component" value="Unassembled WGS sequence"/>
</dbReference>
<organism evidence="1 2">
    <name type="scientific">Plasmopara halstedii</name>
    <name type="common">Downy mildew of sunflower</name>
    <dbReference type="NCBI Taxonomy" id="4781"/>
    <lineage>
        <taxon>Eukaryota</taxon>
        <taxon>Sar</taxon>
        <taxon>Stramenopiles</taxon>
        <taxon>Oomycota</taxon>
        <taxon>Peronosporomycetes</taxon>
        <taxon>Peronosporales</taxon>
        <taxon>Peronosporaceae</taxon>
        <taxon>Plasmopara</taxon>
    </lineage>
</organism>
<dbReference type="GeneID" id="59052976"/>
<name>A0A0P1B4A6_PLAHL</name>
<sequence>MIDSLYAWKLTRSVHFTLKNIDNARIVSGIELVYYRGEKGLHLCPNQLAKRLFKNSRLPAEIQPF</sequence>
<reference evidence="2" key="1">
    <citation type="submission" date="2014-09" db="EMBL/GenBank/DDBJ databases">
        <authorList>
            <person name="Sharma Rahul"/>
            <person name="Thines Marco"/>
        </authorList>
    </citation>
    <scope>NUCLEOTIDE SEQUENCE [LARGE SCALE GENOMIC DNA]</scope>
</reference>
<dbReference type="RefSeq" id="XP_036263497.1">
    <property type="nucleotide sequence ID" value="XM_036407257.1"/>
</dbReference>
<proteinExistence type="predicted"/>